<sequence length="66" mass="7345">MEPKVEHPGFKGPPEHHDKVFTDLILFRSDYKVFTPSTADNGSDVAEMKKIQNLTSTTNAGIKTVQ</sequence>
<comment type="caution">
    <text evidence="1">The sequence shown here is derived from an EMBL/GenBank/DDBJ whole genome shotgun (WGS) entry which is preliminary data.</text>
</comment>
<organism evidence="1 2">
    <name type="scientific">Pangasianodon gigas</name>
    <name type="common">Mekong giant catfish</name>
    <name type="synonym">Pangasius gigas</name>
    <dbReference type="NCBI Taxonomy" id="30993"/>
    <lineage>
        <taxon>Eukaryota</taxon>
        <taxon>Metazoa</taxon>
        <taxon>Chordata</taxon>
        <taxon>Craniata</taxon>
        <taxon>Vertebrata</taxon>
        <taxon>Euteleostomi</taxon>
        <taxon>Actinopterygii</taxon>
        <taxon>Neopterygii</taxon>
        <taxon>Teleostei</taxon>
        <taxon>Ostariophysi</taxon>
        <taxon>Siluriformes</taxon>
        <taxon>Pangasiidae</taxon>
        <taxon>Pangasianodon</taxon>
    </lineage>
</organism>
<accession>A0ACC5X5J5</accession>
<evidence type="ECO:0000313" key="2">
    <source>
        <dbReference type="Proteomes" id="UP000829447"/>
    </source>
</evidence>
<dbReference type="EMBL" id="CM040468">
    <property type="protein sequence ID" value="MCI4386390.1"/>
    <property type="molecule type" value="Genomic_DNA"/>
</dbReference>
<keyword evidence="2" id="KW-1185">Reference proteome</keyword>
<gene>
    <name evidence="1" type="ORF">PGIGA_G00061860</name>
</gene>
<proteinExistence type="predicted"/>
<protein>
    <submittedName>
        <fullName evidence="1">Uncharacterized protein</fullName>
    </submittedName>
</protein>
<evidence type="ECO:0000313" key="1">
    <source>
        <dbReference type="EMBL" id="MCI4386390.1"/>
    </source>
</evidence>
<reference evidence="1 2" key="1">
    <citation type="journal article" date="2022" name="bioRxiv">
        <title>An ancient truncated duplication of the anti-Mullerian hormone receptor type 2 gene is a potential conserved master sex determinant in the Pangasiidae catfish family.</title>
        <authorList>
            <person name="Wen M."/>
            <person name="Pan Q."/>
            <person name="Jouanno E."/>
            <person name="Montfort J."/>
            <person name="Zahm M."/>
            <person name="Cabau C."/>
            <person name="Klopp C."/>
            <person name="Iampietro C."/>
            <person name="Roques C."/>
            <person name="Bouchez O."/>
            <person name="Castinel A."/>
            <person name="Donnadieu C."/>
            <person name="Parrinello H."/>
            <person name="Poncet C."/>
            <person name="Belmonte E."/>
            <person name="Gautier V."/>
            <person name="Avarre J.-C."/>
            <person name="Dugue R."/>
            <person name="Gustiano R."/>
            <person name="Ha T.T.T."/>
            <person name="Campet M."/>
            <person name="Sriphairoj K."/>
            <person name="Ribolli J."/>
            <person name="de Almeida F.L."/>
            <person name="Desvignes T."/>
            <person name="Postlethwait J.H."/>
            <person name="Bucao C.F."/>
            <person name="Robinson-Rechavi M."/>
            <person name="Bobe J."/>
            <person name="Herpin A."/>
            <person name="Guiguen Y."/>
        </authorList>
    </citation>
    <scope>NUCLEOTIDE SEQUENCE [LARGE SCALE GENOMIC DNA]</scope>
    <source>
        <strain evidence="1">YG-Dec2019</strain>
    </source>
</reference>
<name>A0ACC5X5J5_PANGG</name>
<dbReference type="Proteomes" id="UP000829447">
    <property type="component" value="Linkage Group LG15"/>
</dbReference>